<evidence type="ECO:0000313" key="3">
    <source>
        <dbReference type="Proteomes" id="UP001497416"/>
    </source>
</evidence>
<accession>A0ABP1ERD3</accession>
<feature type="transmembrane region" description="Helical" evidence="1">
    <location>
        <begin position="12"/>
        <end position="33"/>
    </location>
</feature>
<evidence type="ECO:0000313" key="2">
    <source>
        <dbReference type="EMBL" id="CAL2094187.1"/>
    </source>
</evidence>
<keyword evidence="1" id="KW-0472">Membrane</keyword>
<keyword evidence="1" id="KW-1133">Transmembrane helix</keyword>
<reference evidence="2 3" key="1">
    <citation type="submission" date="2024-05" db="EMBL/GenBank/DDBJ databases">
        <authorList>
            <person name="Duchaud E."/>
        </authorList>
    </citation>
    <scope>NUCLEOTIDE SEQUENCE [LARGE SCALE GENOMIC DNA]</scope>
    <source>
        <strain evidence="2">Ena-SAMPLE-TAB-13-05-2024-13:56:06:370-140302</strain>
    </source>
</reference>
<comment type="caution">
    <text evidence="2">The sequence shown here is derived from an EMBL/GenBank/DDBJ whole genome shotgun (WGS) entry which is preliminary data.</text>
</comment>
<name>A0ABP1ERD3_9FLAO</name>
<evidence type="ECO:0000256" key="1">
    <source>
        <dbReference type="SAM" id="Phobius"/>
    </source>
</evidence>
<gene>
    <name evidence="2" type="ORF">T190607A01A_60097</name>
</gene>
<sequence length="75" mass="8394">MFHLFCGSPEGIFGLFIVLLVFGTPVSIMVIIANIILKDTEFYKKHVYNTLRKGLYFTALSIISLLICVILTIGL</sequence>
<dbReference type="EMBL" id="CAXIXY010000008">
    <property type="protein sequence ID" value="CAL2094187.1"/>
    <property type="molecule type" value="Genomic_DNA"/>
</dbReference>
<feature type="transmembrane region" description="Helical" evidence="1">
    <location>
        <begin position="54"/>
        <end position="74"/>
    </location>
</feature>
<dbReference type="Proteomes" id="UP001497416">
    <property type="component" value="Unassembled WGS sequence"/>
</dbReference>
<protein>
    <submittedName>
        <fullName evidence="2">Uncharacterized protein</fullName>
    </submittedName>
</protein>
<keyword evidence="3" id="KW-1185">Reference proteome</keyword>
<proteinExistence type="predicted"/>
<keyword evidence="1" id="KW-0812">Transmembrane</keyword>
<organism evidence="2 3">
    <name type="scientific">Tenacibaculum platacis</name>
    <dbReference type="NCBI Taxonomy" id="3137852"/>
    <lineage>
        <taxon>Bacteria</taxon>
        <taxon>Pseudomonadati</taxon>
        <taxon>Bacteroidota</taxon>
        <taxon>Flavobacteriia</taxon>
        <taxon>Flavobacteriales</taxon>
        <taxon>Flavobacteriaceae</taxon>
        <taxon>Tenacibaculum</taxon>
    </lineage>
</organism>
<dbReference type="RefSeq" id="WP_348713828.1">
    <property type="nucleotide sequence ID" value="NZ_CAXIXY010000008.1"/>
</dbReference>